<gene>
    <name evidence="1" type="ORF">AKJ37_06640</name>
</gene>
<proteinExistence type="predicted"/>
<evidence type="ECO:0000313" key="2">
    <source>
        <dbReference type="Proteomes" id="UP000070463"/>
    </source>
</evidence>
<organism evidence="1 2">
    <name type="scientific">candidate division MSBL1 archaeon SCGC-AAA259I09</name>
    <dbReference type="NCBI Taxonomy" id="1698267"/>
    <lineage>
        <taxon>Archaea</taxon>
        <taxon>Methanobacteriati</taxon>
        <taxon>Methanobacteriota</taxon>
        <taxon>candidate division MSBL1</taxon>
    </lineage>
</organism>
<evidence type="ECO:0000313" key="1">
    <source>
        <dbReference type="EMBL" id="KXA95717.1"/>
    </source>
</evidence>
<comment type="caution">
    <text evidence="1">The sequence shown here is derived from an EMBL/GenBank/DDBJ whole genome shotgun (WGS) entry which is preliminary data.</text>
</comment>
<accession>A0A133UNJ9</accession>
<protein>
    <submittedName>
        <fullName evidence="1">Uncharacterized protein</fullName>
    </submittedName>
</protein>
<sequence>MINFKFYSFYVALEDALSAVADEVYKDLEDDYEEILGEYRDFERNFQDRLYEKWKGPLDKVELLIHLSQELGSGLLRKYQNKGEFSHINVKGYLALGQKV</sequence>
<dbReference type="EMBL" id="LHXR01000135">
    <property type="protein sequence ID" value="KXA95717.1"/>
    <property type="molecule type" value="Genomic_DNA"/>
</dbReference>
<dbReference type="Proteomes" id="UP000070463">
    <property type="component" value="Unassembled WGS sequence"/>
</dbReference>
<keyword evidence="2" id="KW-1185">Reference proteome</keyword>
<reference evidence="1 2" key="1">
    <citation type="journal article" date="2016" name="Sci. Rep.">
        <title>Metabolic traits of an uncultured archaeal lineage -MSBL1- from brine pools of the Red Sea.</title>
        <authorList>
            <person name="Mwirichia R."/>
            <person name="Alam I."/>
            <person name="Rashid M."/>
            <person name="Vinu M."/>
            <person name="Ba-Alawi W."/>
            <person name="Anthony Kamau A."/>
            <person name="Kamanda Ngugi D."/>
            <person name="Goker M."/>
            <person name="Klenk H.P."/>
            <person name="Bajic V."/>
            <person name="Stingl U."/>
        </authorList>
    </citation>
    <scope>NUCLEOTIDE SEQUENCE [LARGE SCALE GENOMIC DNA]</scope>
    <source>
        <strain evidence="1">SCGC-AAA259I09</strain>
    </source>
</reference>
<dbReference type="AlphaFoldDB" id="A0A133UNJ9"/>
<name>A0A133UNJ9_9EURY</name>